<dbReference type="InterPro" id="IPR015422">
    <property type="entry name" value="PyrdxlP-dep_Trfase_small"/>
</dbReference>
<dbReference type="GO" id="GO:0004400">
    <property type="term" value="F:histidinol-phosphate transaminase activity"/>
    <property type="evidence" value="ECO:0007669"/>
    <property type="project" value="InterPro"/>
</dbReference>
<evidence type="ECO:0000256" key="9">
    <source>
        <dbReference type="ARBA" id="ARBA00029440"/>
    </source>
</evidence>
<evidence type="ECO:0000256" key="5">
    <source>
        <dbReference type="ARBA" id="ARBA00022605"/>
    </source>
</evidence>
<dbReference type="Proteomes" id="UP000231056">
    <property type="component" value="Unassembled WGS sequence"/>
</dbReference>
<proteinExistence type="inferred from homology"/>
<dbReference type="Pfam" id="PF00155">
    <property type="entry name" value="Aminotran_1_2"/>
    <property type="match status" value="1"/>
</dbReference>
<name>A0A2M6IUD6_9BACT</name>
<keyword evidence="4" id="KW-0032">Aminotransferase</keyword>
<sequence length="354" mass="40565">MKNTYFSKIAQTIEPYQWEEGITEQMLRFDANTLPFPPKSVERFLNAMAKRCPINEYADPTYATLKKLIADYEQTDVSMITITNSGDEALDIIAKTFINPQDKFIVQPPTYEMFSIQCEMNGGKQIEVPLIPKTFAMDVNTLIETSKNVTAKLIFICNPNNPTGTTYPQAEIERILTESNCIVVVDEVYREFYGKSVVQLLTKYDNLVILRSFSKFAAMAGARIGYLISNPTINNKFDGIRLPMGVSYLSYKLAEYVLQFDKNWIVKQVQMIIRERERLTYELTKLGCITYPSQANFLLVDLGGRAQEICKKLRDNNILIRDRSTKKYLEGCVRITVRSPEENTKLIANLKQIL</sequence>
<evidence type="ECO:0000256" key="4">
    <source>
        <dbReference type="ARBA" id="ARBA00022576"/>
    </source>
</evidence>
<dbReference type="GO" id="GO:0000105">
    <property type="term" value="P:L-histidine biosynthetic process"/>
    <property type="evidence" value="ECO:0007669"/>
    <property type="project" value="UniProtKB-KW"/>
</dbReference>
<dbReference type="PANTHER" id="PTHR42885">
    <property type="entry name" value="HISTIDINOL-PHOSPHATE AMINOTRANSFERASE-RELATED"/>
    <property type="match status" value="1"/>
</dbReference>
<feature type="domain" description="Aminotransferase class I/classII large" evidence="10">
    <location>
        <begin position="26"/>
        <end position="348"/>
    </location>
</feature>
<evidence type="ECO:0000313" key="11">
    <source>
        <dbReference type="EMBL" id="PIQ73395.1"/>
    </source>
</evidence>
<evidence type="ECO:0000256" key="1">
    <source>
        <dbReference type="ARBA" id="ARBA00001933"/>
    </source>
</evidence>
<dbReference type="PANTHER" id="PTHR42885:SF2">
    <property type="entry name" value="HISTIDINOL-PHOSPHATE AMINOTRANSFERASE"/>
    <property type="match status" value="1"/>
</dbReference>
<dbReference type="AlphaFoldDB" id="A0A2M6IUD6"/>
<keyword evidence="5" id="KW-0028">Amino-acid biosynthesis</keyword>
<evidence type="ECO:0000256" key="6">
    <source>
        <dbReference type="ARBA" id="ARBA00022679"/>
    </source>
</evidence>
<dbReference type="Gene3D" id="3.90.1150.10">
    <property type="entry name" value="Aspartate Aminotransferase, domain 1"/>
    <property type="match status" value="1"/>
</dbReference>
<comment type="cofactor">
    <cofactor evidence="1">
        <name>pyridoxal 5'-phosphate</name>
        <dbReference type="ChEBI" id="CHEBI:597326"/>
    </cofactor>
</comment>
<dbReference type="EMBL" id="PCVM01000062">
    <property type="protein sequence ID" value="PIQ73395.1"/>
    <property type="molecule type" value="Genomic_DNA"/>
</dbReference>
<dbReference type="SUPFAM" id="SSF53383">
    <property type="entry name" value="PLP-dependent transferases"/>
    <property type="match status" value="1"/>
</dbReference>
<dbReference type="GO" id="GO:0030170">
    <property type="term" value="F:pyridoxal phosphate binding"/>
    <property type="evidence" value="ECO:0007669"/>
    <property type="project" value="InterPro"/>
</dbReference>
<dbReference type="NCBIfam" id="TIGR01141">
    <property type="entry name" value="hisC"/>
    <property type="match status" value="1"/>
</dbReference>
<evidence type="ECO:0000256" key="3">
    <source>
        <dbReference type="ARBA" id="ARBA00011738"/>
    </source>
</evidence>
<dbReference type="Gene3D" id="3.40.640.10">
    <property type="entry name" value="Type I PLP-dependent aspartate aminotransferase-like (Major domain)"/>
    <property type="match status" value="1"/>
</dbReference>
<dbReference type="PROSITE" id="PS00105">
    <property type="entry name" value="AA_TRANSFER_CLASS_1"/>
    <property type="match status" value="1"/>
</dbReference>
<evidence type="ECO:0000256" key="2">
    <source>
        <dbReference type="ARBA" id="ARBA00007970"/>
    </source>
</evidence>
<gene>
    <name evidence="11" type="primary">hisC</name>
    <name evidence="11" type="ORF">COV58_02720</name>
</gene>
<dbReference type="InterPro" id="IPR015424">
    <property type="entry name" value="PyrdxlP-dep_Trfase"/>
</dbReference>
<keyword evidence="7" id="KW-0663">Pyridoxal phosphate</keyword>
<keyword evidence="8" id="KW-0368">Histidine biosynthesis</keyword>
<protein>
    <submittedName>
        <fullName evidence="11">Histidinol-phosphate transaminase</fullName>
    </submittedName>
</protein>
<dbReference type="InterPro" id="IPR004838">
    <property type="entry name" value="NHTrfase_class1_PyrdxlP-BS"/>
</dbReference>
<evidence type="ECO:0000256" key="7">
    <source>
        <dbReference type="ARBA" id="ARBA00022898"/>
    </source>
</evidence>
<comment type="pathway">
    <text evidence="9">Amino-acid biosynthesis.</text>
</comment>
<organism evidence="11 12">
    <name type="scientific">Candidatus Roizmanbacteria bacterium CG11_big_fil_rev_8_21_14_0_20_36_8</name>
    <dbReference type="NCBI Taxonomy" id="1974856"/>
    <lineage>
        <taxon>Bacteria</taxon>
        <taxon>Candidatus Roizmaniibacteriota</taxon>
    </lineage>
</organism>
<dbReference type="InterPro" id="IPR015421">
    <property type="entry name" value="PyrdxlP-dep_Trfase_major"/>
</dbReference>
<keyword evidence="6" id="KW-0808">Transferase</keyword>
<comment type="caution">
    <text evidence="11">The sequence shown here is derived from an EMBL/GenBank/DDBJ whole genome shotgun (WGS) entry which is preliminary data.</text>
</comment>
<dbReference type="InterPro" id="IPR004839">
    <property type="entry name" value="Aminotransferase_I/II_large"/>
</dbReference>
<accession>A0A2M6IUD6</accession>
<dbReference type="InterPro" id="IPR005861">
    <property type="entry name" value="HisP_aminotrans"/>
</dbReference>
<comment type="similarity">
    <text evidence="2">Belongs to the class-II pyridoxal-phosphate-dependent aminotransferase family. Histidinol-phosphate aminotransferase subfamily.</text>
</comment>
<evidence type="ECO:0000256" key="8">
    <source>
        <dbReference type="ARBA" id="ARBA00023102"/>
    </source>
</evidence>
<reference evidence="11 12" key="1">
    <citation type="submission" date="2017-09" db="EMBL/GenBank/DDBJ databases">
        <title>Depth-based differentiation of microbial function through sediment-hosted aquifers and enrichment of novel symbionts in the deep terrestrial subsurface.</title>
        <authorList>
            <person name="Probst A.J."/>
            <person name="Ladd B."/>
            <person name="Jarett J.K."/>
            <person name="Geller-Mcgrath D.E."/>
            <person name="Sieber C.M."/>
            <person name="Emerson J.B."/>
            <person name="Anantharaman K."/>
            <person name="Thomas B.C."/>
            <person name="Malmstrom R."/>
            <person name="Stieglmeier M."/>
            <person name="Klingl A."/>
            <person name="Woyke T."/>
            <person name="Ryan C.M."/>
            <person name="Banfield J.F."/>
        </authorList>
    </citation>
    <scope>NUCLEOTIDE SEQUENCE [LARGE SCALE GENOMIC DNA]</scope>
    <source>
        <strain evidence="11">CG11_big_fil_rev_8_21_14_0_20_36_8</strain>
    </source>
</reference>
<dbReference type="CDD" id="cd00609">
    <property type="entry name" value="AAT_like"/>
    <property type="match status" value="1"/>
</dbReference>
<comment type="subunit">
    <text evidence="3">Homodimer.</text>
</comment>
<evidence type="ECO:0000313" key="12">
    <source>
        <dbReference type="Proteomes" id="UP000231056"/>
    </source>
</evidence>
<evidence type="ECO:0000259" key="10">
    <source>
        <dbReference type="Pfam" id="PF00155"/>
    </source>
</evidence>